<organism evidence="3 4">
    <name type="scientific">Trypanosoma rangeli</name>
    <dbReference type="NCBI Taxonomy" id="5698"/>
    <lineage>
        <taxon>Eukaryota</taxon>
        <taxon>Discoba</taxon>
        <taxon>Euglenozoa</taxon>
        <taxon>Kinetoplastea</taxon>
        <taxon>Metakinetoplastina</taxon>
        <taxon>Trypanosomatida</taxon>
        <taxon>Trypanosomatidae</taxon>
        <taxon>Trypanosoma</taxon>
        <taxon>Herpetosoma</taxon>
    </lineage>
</organism>
<dbReference type="PANTHER" id="PTHR34553:SF4">
    <property type="entry name" value="G1_S-SPECIFIC CYCLIN-E PROTEIN"/>
    <property type="match status" value="1"/>
</dbReference>
<proteinExistence type="predicted"/>
<accession>A0A422NLJ6</accession>
<keyword evidence="4" id="KW-1185">Reference proteome</keyword>
<dbReference type="GeneID" id="40327873"/>
<dbReference type="EMBL" id="MKGL01000110">
    <property type="protein sequence ID" value="RNF06367.1"/>
    <property type="molecule type" value="Genomic_DNA"/>
</dbReference>
<feature type="transmembrane region" description="Helical" evidence="2">
    <location>
        <begin position="715"/>
        <end position="739"/>
    </location>
</feature>
<dbReference type="PANTHER" id="PTHR34553">
    <property type="entry name" value="OS05G0597400 PROTEIN"/>
    <property type="match status" value="1"/>
</dbReference>
<feature type="compositionally biased region" description="Basic and acidic residues" evidence="1">
    <location>
        <begin position="66"/>
        <end position="88"/>
    </location>
</feature>
<dbReference type="VEuPathDB" id="TriTrypDB:TRSC58_03750"/>
<evidence type="ECO:0000256" key="1">
    <source>
        <dbReference type="SAM" id="MobiDB-lite"/>
    </source>
</evidence>
<feature type="region of interest" description="Disordered" evidence="1">
    <location>
        <begin position="55"/>
        <end position="88"/>
    </location>
</feature>
<comment type="caution">
    <text evidence="3">The sequence shown here is derived from an EMBL/GenBank/DDBJ whole genome shotgun (WGS) entry which is preliminary data.</text>
</comment>
<name>A0A422NLJ6_TRYRA</name>
<evidence type="ECO:0008006" key="5">
    <source>
        <dbReference type="Google" id="ProtNLM"/>
    </source>
</evidence>
<dbReference type="Proteomes" id="UP000283634">
    <property type="component" value="Unassembled WGS sequence"/>
</dbReference>
<gene>
    <name evidence="3" type="ORF">TraAM80_03940</name>
</gene>
<evidence type="ECO:0000313" key="4">
    <source>
        <dbReference type="Proteomes" id="UP000283634"/>
    </source>
</evidence>
<keyword evidence="2" id="KW-0472">Membrane</keyword>
<evidence type="ECO:0000256" key="2">
    <source>
        <dbReference type="SAM" id="Phobius"/>
    </source>
</evidence>
<feature type="transmembrane region" description="Helical" evidence="2">
    <location>
        <begin position="871"/>
        <end position="892"/>
    </location>
</feature>
<feature type="compositionally biased region" description="Basic and acidic residues" evidence="1">
    <location>
        <begin position="311"/>
        <end position="321"/>
    </location>
</feature>
<feature type="transmembrane region" description="Helical" evidence="2">
    <location>
        <begin position="759"/>
        <end position="780"/>
    </location>
</feature>
<dbReference type="RefSeq" id="XP_029239216.1">
    <property type="nucleotide sequence ID" value="XM_029380890.1"/>
</dbReference>
<protein>
    <recommendedName>
        <fullName evidence="5">Transmembrane protein</fullName>
    </recommendedName>
</protein>
<dbReference type="OMA" id="GWDYFSH"/>
<keyword evidence="2" id="KW-1133">Transmembrane helix</keyword>
<reference evidence="3 4" key="1">
    <citation type="journal article" date="2018" name="BMC Genomics">
        <title>Genomic comparison of Trypanosoma conorhini and Trypanosoma rangeli to Trypanosoma cruzi strains of high and low virulence.</title>
        <authorList>
            <person name="Bradwell K.R."/>
            <person name="Koparde V.N."/>
            <person name="Matveyev A.V."/>
            <person name="Serrano M.G."/>
            <person name="Alves J.M."/>
            <person name="Parikh H."/>
            <person name="Huang B."/>
            <person name="Lee V."/>
            <person name="Espinosa-Alvarez O."/>
            <person name="Ortiz P.A."/>
            <person name="Costa-Martins A.G."/>
            <person name="Teixeira M.M."/>
            <person name="Buck G.A."/>
        </authorList>
    </citation>
    <scope>NUCLEOTIDE SEQUENCE [LARGE SCALE GENOMIC DNA]</scope>
    <source>
        <strain evidence="3 4">AM80</strain>
    </source>
</reference>
<feature type="transmembrane region" description="Helical" evidence="2">
    <location>
        <begin position="898"/>
        <end position="917"/>
    </location>
</feature>
<dbReference type="AlphaFoldDB" id="A0A422NLJ6"/>
<feature type="transmembrane region" description="Helical" evidence="2">
    <location>
        <begin position="658"/>
        <end position="680"/>
    </location>
</feature>
<dbReference type="OrthoDB" id="1915931at2759"/>
<keyword evidence="2" id="KW-0812">Transmembrane</keyword>
<evidence type="ECO:0000313" key="3">
    <source>
        <dbReference type="EMBL" id="RNF06367.1"/>
    </source>
</evidence>
<feature type="region of interest" description="Disordered" evidence="1">
    <location>
        <begin position="296"/>
        <end position="338"/>
    </location>
</feature>
<sequence>MDAHQTGSTPPSSETVIGLRDELSFSFKSLGGGEGDDDKDSHRLMGWKCGELESEFPRSAVASDGAEVRVSRAADRRGSKETEPSKEEKRLALLQSIHELSPTTLEGSQREAGFLLPLMARPAGGGGSMAQAPSCGRSVSQMSADERSDPVVSPLYARSRQTHVMPVPKHWSVFYPDGIDSQPPLLLHYLLLGGWRTVAGGWDYFSHRRLQDGEVVGHQVRWLHNAQPRDRFVFVVFPVEPKSEDASVGRWQKFRDQIYGPPPAFAYNKGKLFKRPPFGSAGAVLTKSRKSTSLSPLLVQDEDLSSPTLEPPRHGREERQEPGQASTTHSGSGNGGAAKTVGVEVIEVRHEDVTATDYGPRLSCSRFAIEAKAVYAYYFATIEEAFAYYDCLDDLCLMEEQIRRGITNLVPFHHKGGHCRSCRDGPFVGFEHVYGGTSVVQATMGATTPRPQTSGVSMGEETPTTTCREEVIESLFTTIMDESAATTDEETKKRTSWNEAQVMCPRSPEPLRLPADIQQLGCQQQYCQLKRNSLPLNAAAVWNDASHMDLHYPSHRGIFTPLASHATSAQSRAPVGEPRIRPRLLPTLTTAHFDTIVTVYSEDPSFNAVLREVLMPEPGTHPYTVSLKEQRRMLSMYETGMPAWTIFLASTGLPYRRVFRLIFVGLVNIWPLISLFVGLYDLYKHLPQMKTFVSTTLAPLLEWIDEHFTFRVSMLVTYIISVGVTVAASLTSFMSQFYILEVTLYPLRLLAGFLQTPFALLFEVLWSVIFIVGSFIRLLFLTLKMVFVGPFLLVTHVASWEFGSAPVLPAAVEGTSLIMKWWRAWQEFWVTVASPVKNLAKAWYDSVVHVAVSAARREASIRRWYTPKLSYVLAFVAKVREVCVVNLAIWWQMCGPGWGLWLMNMVFLAYLLCLLLMPKSGDAVPPYALFNAHPTPLQGACGSAAGTCTTPAPVVVGDGGAPLREKAPLFIEAAGDAGDLPLDNGNGFDALYFAWETLIAVWVQLPW</sequence>